<dbReference type="InterPro" id="IPR000182">
    <property type="entry name" value="GNAT_dom"/>
</dbReference>
<dbReference type="EMBL" id="QRAO01000002">
    <property type="protein sequence ID" value="RDK86837.1"/>
    <property type="molecule type" value="Genomic_DNA"/>
</dbReference>
<keyword evidence="5" id="KW-1185">Reference proteome</keyword>
<dbReference type="Proteomes" id="UP000255317">
    <property type="component" value="Unassembled WGS sequence"/>
</dbReference>
<dbReference type="PROSITE" id="PS51186">
    <property type="entry name" value="GNAT"/>
    <property type="match status" value="1"/>
</dbReference>
<evidence type="ECO:0000259" key="3">
    <source>
        <dbReference type="PROSITE" id="PS51186"/>
    </source>
</evidence>
<organism evidence="4 5">
    <name type="scientific">Marinirhabdus gelatinilytica</name>
    <dbReference type="NCBI Taxonomy" id="1703343"/>
    <lineage>
        <taxon>Bacteria</taxon>
        <taxon>Pseudomonadati</taxon>
        <taxon>Bacteroidota</taxon>
        <taxon>Flavobacteriia</taxon>
        <taxon>Flavobacteriales</taxon>
        <taxon>Flavobacteriaceae</taxon>
    </lineage>
</organism>
<evidence type="ECO:0000313" key="4">
    <source>
        <dbReference type="EMBL" id="RDK86837.1"/>
    </source>
</evidence>
<gene>
    <name evidence="4" type="ORF">C8D94_10213</name>
</gene>
<feature type="domain" description="N-acetyltransferase" evidence="3">
    <location>
        <begin position="1"/>
        <end position="146"/>
    </location>
</feature>
<dbReference type="Pfam" id="PF00583">
    <property type="entry name" value="Acetyltransf_1"/>
    <property type="match status" value="1"/>
</dbReference>
<dbReference type="PANTHER" id="PTHR43877:SF2">
    <property type="entry name" value="AMINOALKYLPHOSPHONATE N-ACETYLTRANSFERASE-RELATED"/>
    <property type="match status" value="1"/>
</dbReference>
<dbReference type="InterPro" id="IPR016181">
    <property type="entry name" value="Acyl_CoA_acyltransferase"/>
</dbReference>
<dbReference type="OrthoDB" id="9792929at2"/>
<keyword evidence="2" id="KW-0012">Acyltransferase</keyword>
<dbReference type="InterPro" id="IPR050832">
    <property type="entry name" value="Bact_Acetyltransf"/>
</dbReference>
<dbReference type="RefSeq" id="WP_115123067.1">
    <property type="nucleotide sequence ID" value="NZ_QRAO01000002.1"/>
</dbReference>
<dbReference type="AlphaFoldDB" id="A0A370QEN8"/>
<comment type="caution">
    <text evidence="4">The sequence shown here is derived from an EMBL/GenBank/DDBJ whole genome shotgun (WGS) entry which is preliminary data.</text>
</comment>
<name>A0A370QEN8_9FLAO</name>
<evidence type="ECO:0000256" key="2">
    <source>
        <dbReference type="ARBA" id="ARBA00023315"/>
    </source>
</evidence>
<keyword evidence="1 4" id="KW-0808">Transferase</keyword>
<sequence>MEIITATKAHLHQLVPLFDGYRVFYKQPSSIERAETFLSERFQQNDSVLYMAVSDEGDAMGFTQLYPSFSSVSTQRTYILNDLFVSEAHRKKGVGEALMVRAKEFAIVQGAKGVTLETGIDNPAQKLYERLGWKRDTEVFHYTWEI</sequence>
<dbReference type="GO" id="GO:0016747">
    <property type="term" value="F:acyltransferase activity, transferring groups other than amino-acyl groups"/>
    <property type="evidence" value="ECO:0007669"/>
    <property type="project" value="InterPro"/>
</dbReference>
<dbReference type="PANTHER" id="PTHR43877">
    <property type="entry name" value="AMINOALKYLPHOSPHONATE N-ACETYLTRANSFERASE-RELATED-RELATED"/>
    <property type="match status" value="1"/>
</dbReference>
<protein>
    <submittedName>
        <fullName evidence="4">Acetyltransferase (GNAT) family protein</fullName>
    </submittedName>
</protein>
<dbReference type="SUPFAM" id="SSF55729">
    <property type="entry name" value="Acyl-CoA N-acyltransferases (Nat)"/>
    <property type="match status" value="1"/>
</dbReference>
<proteinExistence type="predicted"/>
<reference evidence="4 5" key="1">
    <citation type="submission" date="2018-07" db="EMBL/GenBank/DDBJ databases">
        <title>Genomic Encyclopedia of Type Strains, Phase IV (KMG-IV): sequencing the most valuable type-strain genomes for metagenomic binning, comparative biology and taxonomic classification.</title>
        <authorList>
            <person name="Goeker M."/>
        </authorList>
    </citation>
    <scope>NUCLEOTIDE SEQUENCE [LARGE SCALE GENOMIC DNA]</scope>
    <source>
        <strain evidence="4 5">DSM 101478</strain>
    </source>
</reference>
<evidence type="ECO:0000256" key="1">
    <source>
        <dbReference type="ARBA" id="ARBA00022679"/>
    </source>
</evidence>
<evidence type="ECO:0000313" key="5">
    <source>
        <dbReference type="Proteomes" id="UP000255317"/>
    </source>
</evidence>
<dbReference type="CDD" id="cd04301">
    <property type="entry name" value="NAT_SF"/>
    <property type="match status" value="1"/>
</dbReference>
<accession>A0A370QEN8</accession>
<dbReference type="Gene3D" id="3.40.630.30">
    <property type="match status" value="1"/>
</dbReference>